<keyword evidence="4 7" id="KW-0812">Transmembrane</keyword>
<evidence type="ECO:0000256" key="3">
    <source>
        <dbReference type="ARBA" id="ARBA00022475"/>
    </source>
</evidence>
<evidence type="ECO:0000256" key="7">
    <source>
        <dbReference type="SAM" id="Phobius"/>
    </source>
</evidence>
<evidence type="ECO:0000256" key="1">
    <source>
        <dbReference type="ARBA" id="ARBA00004651"/>
    </source>
</evidence>
<dbReference type="Proteomes" id="UP000016644">
    <property type="component" value="Unassembled WGS sequence"/>
</dbReference>
<feature type="transmembrane region" description="Helical" evidence="7">
    <location>
        <begin position="152"/>
        <end position="170"/>
    </location>
</feature>
<dbReference type="InterPro" id="IPR020846">
    <property type="entry name" value="MFS_dom"/>
</dbReference>
<feature type="transmembrane region" description="Helical" evidence="7">
    <location>
        <begin position="110"/>
        <end position="132"/>
    </location>
</feature>
<evidence type="ECO:0000256" key="5">
    <source>
        <dbReference type="ARBA" id="ARBA00022989"/>
    </source>
</evidence>
<dbReference type="Gene3D" id="1.20.1250.20">
    <property type="entry name" value="MFS general substrate transporter like domains"/>
    <property type="match status" value="1"/>
</dbReference>
<dbReference type="PATRIC" id="fig|649758.3.peg.755"/>
<keyword evidence="5 7" id="KW-1133">Transmembrane helix</keyword>
<feature type="transmembrane region" description="Helical" evidence="7">
    <location>
        <begin position="177"/>
        <end position="194"/>
    </location>
</feature>
<dbReference type="SUPFAM" id="SSF103473">
    <property type="entry name" value="MFS general substrate transporter"/>
    <property type="match status" value="1"/>
</dbReference>
<evidence type="ECO:0000256" key="4">
    <source>
        <dbReference type="ARBA" id="ARBA00022692"/>
    </source>
</evidence>
<dbReference type="HOGENOM" id="CLU_034180_9_0_9"/>
<evidence type="ECO:0000313" key="10">
    <source>
        <dbReference type="Proteomes" id="UP000016644"/>
    </source>
</evidence>
<accession>U2PLB2</accession>
<gene>
    <name evidence="9" type="ORF">HMPREF0495_00847</name>
</gene>
<dbReference type="PANTHER" id="PTHR23513:SF11">
    <property type="entry name" value="STAPHYLOFERRIN A TRANSPORTER"/>
    <property type="match status" value="1"/>
</dbReference>
<dbReference type="EMBL" id="AWVK01000030">
    <property type="protein sequence ID" value="ERK44544.1"/>
    <property type="molecule type" value="Genomic_DNA"/>
</dbReference>
<proteinExistence type="predicted"/>
<feature type="transmembrane region" description="Helical" evidence="7">
    <location>
        <begin position="237"/>
        <end position="257"/>
    </location>
</feature>
<dbReference type="AlphaFoldDB" id="U2PLB2"/>
<evidence type="ECO:0000259" key="8">
    <source>
        <dbReference type="PROSITE" id="PS50850"/>
    </source>
</evidence>
<feature type="transmembrane region" description="Helical" evidence="7">
    <location>
        <begin position="263"/>
        <end position="282"/>
    </location>
</feature>
<sequence>MAILAIVTGAGWITYMAASRSYVQTLLPPEALGAANAFIEVSLQVGMFSAGAVSGVILHTMGFTMILAINVAVFLVAIGLLHDVPTATELPTSIVPTATGAWHYVRQRPLILSVGLLSVLPLIVTQLFNVSAPDYVLTILRANSVTYGTADMFYGIGGLTAGLITGWLLTKRSTKSLILLFFSVAALTLLGLFVGRWVSILFVGTFVLGLSNSALRVILGTVLMHQVAPDYMGRTTALWNGLAQFIEIFVATGMGMINDVFGASIGFLLMGLLMLLGILWSWRVL</sequence>
<dbReference type="InterPro" id="IPR036259">
    <property type="entry name" value="MFS_trans_sf"/>
</dbReference>
<feature type="transmembrane region" description="Helical" evidence="7">
    <location>
        <begin position="200"/>
        <end position="225"/>
    </location>
</feature>
<dbReference type="GO" id="GO:0022857">
    <property type="term" value="F:transmembrane transporter activity"/>
    <property type="evidence" value="ECO:0007669"/>
    <property type="project" value="InterPro"/>
</dbReference>
<organism evidence="9 10">
    <name type="scientific">Levilactobacillus brevis ATCC 14869 = DSM 20054</name>
    <dbReference type="NCBI Taxonomy" id="649758"/>
    <lineage>
        <taxon>Bacteria</taxon>
        <taxon>Bacillati</taxon>
        <taxon>Bacillota</taxon>
        <taxon>Bacilli</taxon>
        <taxon>Lactobacillales</taxon>
        <taxon>Lactobacillaceae</taxon>
        <taxon>Levilactobacillus</taxon>
    </lineage>
</organism>
<protein>
    <recommendedName>
        <fullName evidence="8">Major facilitator superfamily (MFS) profile domain-containing protein</fullName>
    </recommendedName>
</protein>
<keyword evidence="3" id="KW-1003">Cell membrane</keyword>
<feature type="transmembrane region" description="Helical" evidence="7">
    <location>
        <begin position="57"/>
        <end position="81"/>
    </location>
</feature>
<feature type="domain" description="Major facilitator superfamily (MFS) profile" evidence="8">
    <location>
        <begin position="1"/>
        <end position="285"/>
    </location>
</feature>
<dbReference type="Pfam" id="PF07690">
    <property type="entry name" value="MFS_1"/>
    <property type="match status" value="1"/>
</dbReference>
<keyword evidence="2" id="KW-0813">Transport</keyword>
<dbReference type="PANTHER" id="PTHR23513">
    <property type="entry name" value="INTEGRAL MEMBRANE EFFLUX PROTEIN-RELATED"/>
    <property type="match status" value="1"/>
</dbReference>
<reference evidence="9 10" key="1">
    <citation type="submission" date="2013-06" db="EMBL/GenBank/DDBJ databases">
        <authorList>
            <person name="Weinstock G."/>
            <person name="Sodergren E."/>
            <person name="Lobos E.A."/>
            <person name="Fulton L."/>
            <person name="Fulton R."/>
            <person name="Courtney L."/>
            <person name="Fronick C."/>
            <person name="O'Laughlin M."/>
            <person name="Godfrey J."/>
            <person name="Wilson R.M."/>
            <person name="Miner T."/>
            <person name="Farmer C."/>
            <person name="Delehaunty K."/>
            <person name="Cordes M."/>
            <person name="Minx P."/>
            <person name="Tomlinson C."/>
            <person name="Chen J."/>
            <person name="Wollam A."/>
            <person name="Pepin K.H."/>
            <person name="Bhonagiri V."/>
            <person name="Zhang X."/>
            <person name="Warren W."/>
            <person name="Mitreva M."/>
            <person name="Mardis E.R."/>
            <person name="Wilson R.K."/>
        </authorList>
    </citation>
    <scope>NUCLEOTIDE SEQUENCE [LARGE SCALE GENOMIC DNA]</scope>
    <source>
        <strain evidence="9 10">ATCC 14869</strain>
    </source>
</reference>
<evidence type="ECO:0000313" key="9">
    <source>
        <dbReference type="EMBL" id="ERK44544.1"/>
    </source>
</evidence>
<evidence type="ECO:0000256" key="6">
    <source>
        <dbReference type="ARBA" id="ARBA00023136"/>
    </source>
</evidence>
<comment type="subcellular location">
    <subcellularLocation>
        <location evidence="1">Cell membrane</location>
        <topology evidence="1">Multi-pass membrane protein</topology>
    </subcellularLocation>
</comment>
<dbReference type="GO" id="GO:0005886">
    <property type="term" value="C:plasma membrane"/>
    <property type="evidence" value="ECO:0007669"/>
    <property type="project" value="UniProtKB-SubCell"/>
</dbReference>
<evidence type="ECO:0000256" key="2">
    <source>
        <dbReference type="ARBA" id="ARBA00022448"/>
    </source>
</evidence>
<keyword evidence="6 7" id="KW-0472">Membrane</keyword>
<dbReference type="PROSITE" id="PS50850">
    <property type="entry name" value="MFS"/>
    <property type="match status" value="1"/>
</dbReference>
<name>U2PLB2_LEVBR</name>
<dbReference type="InterPro" id="IPR011701">
    <property type="entry name" value="MFS"/>
</dbReference>
<comment type="caution">
    <text evidence="9">The sequence shown here is derived from an EMBL/GenBank/DDBJ whole genome shotgun (WGS) entry which is preliminary data.</text>
</comment>
<dbReference type="RefSeq" id="WP_021742320.1">
    <property type="nucleotide sequence ID" value="NZ_KI271249.1"/>
</dbReference>